<protein>
    <recommendedName>
        <fullName evidence="9">Selenoprotein O</fullName>
    </recommendedName>
</protein>
<keyword evidence="8" id="KW-0460">Magnesium</keyword>
<keyword evidence="6" id="KW-0547">Nucleotide-binding</keyword>
<dbReference type="Pfam" id="PF02696">
    <property type="entry name" value="SelO"/>
    <property type="match status" value="2"/>
</dbReference>
<feature type="region of interest" description="Disordered" evidence="10">
    <location>
        <begin position="167"/>
        <end position="207"/>
    </location>
</feature>
<keyword evidence="11" id="KW-0472">Membrane</keyword>
<dbReference type="InterPro" id="IPR003846">
    <property type="entry name" value="SelO"/>
</dbReference>
<evidence type="ECO:0000256" key="5">
    <source>
        <dbReference type="ARBA" id="ARBA00022723"/>
    </source>
</evidence>
<dbReference type="GO" id="GO:0046872">
    <property type="term" value="F:metal ion binding"/>
    <property type="evidence" value="ECO:0007669"/>
    <property type="project" value="UniProtKB-KW"/>
</dbReference>
<evidence type="ECO:0000256" key="1">
    <source>
        <dbReference type="ARBA" id="ARBA00001946"/>
    </source>
</evidence>
<dbReference type="HAMAP" id="MF_00692">
    <property type="entry name" value="SelO"/>
    <property type="match status" value="1"/>
</dbReference>
<sequence length="786" mass="87039">MRSSVNCHGYHSIADAAAPAAFENRLSKGCLPGLLAGTVVICCCTVILHGTVQASTQATWVSAEAVARAPSVLSVAAKYKRSPALSQVVSPVVLEPLKAVEAASDVKMIPTDRLDVAAFAGSKKQVRVWGILFVLCGAILGTTFALRRRLRGLAPRVALMAATGRASGTLPSQGSLEQFGSRSDPSWTNQLQPDPETEKYAPNKSSRQVKSGHYVLVKPTPLPKPKLVIYSQAMAQELGLSEDACTSSEFAGFFTGDTEKIPAFDGKTWATPYALSIYGQEMYQNCPFGNGNGYGDGRAVSVAEVKLDNGKRWELQLKGGGRTPFCRGGDGRAVLRSSIREFLVSEAMHNLGVETTRALSLVKSLQEKTQRPWYSNEDHPDVPSEDDPRLAQYPPEMRKALLQQLIERFRNPDQMITETCAITCRVAPSFLRVGHVELHGRRAGSGERTLPEGPAREAARQQLRALVEHALFREYPECREEGKDLQPQVLCMLRAFSQRIANLMAEWVRVGFVQGNFNSDNCLVGGRTMDYGPFGFVQRFEQFWNMWSGGGKHYGFLNQPVAGAKNFGSFLQAVIPLLDKAGVQEARQIFVEHETVSQKAMDDMWRRKLGLTTWTADLDELLQRLLTLMESAEADWTLFWRQLAELPAAGYTGGPENSKEVLLAPFMAPVCDVFYKPLPDDLQVELEQWLREWLQTLQKQGLANGPEVATAMRHTNPKYVPREWMLVQAYDRANFTDNSMVEELHELFADPYGLEPDTKGFEAKYYRKAPAETYEGVGVGGSSYMS</sequence>
<gene>
    <name evidence="12" type="ORF">EGYM00163_LOCUS5404</name>
</gene>
<accession>A0A7S4CDI6</accession>
<reference evidence="12" key="1">
    <citation type="submission" date="2021-01" db="EMBL/GenBank/DDBJ databases">
        <authorList>
            <person name="Corre E."/>
            <person name="Pelletier E."/>
            <person name="Niang G."/>
            <person name="Scheremetjew M."/>
            <person name="Finn R."/>
            <person name="Kale V."/>
            <person name="Holt S."/>
            <person name="Cochrane G."/>
            <person name="Meng A."/>
            <person name="Brown T."/>
            <person name="Cohen L."/>
        </authorList>
    </citation>
    <scope>NUCLEOTIDE SEQUENCE</scope>
    <source>
        <strain evidence="12">CCMP1594</strain>
    </source>
</reference>
<dbReference type="PANTHER" id="PTHR32057">
    <property type="entry name" value="PROTEIN ADENYLYLTRANSFERASE SELO, MITOCHONDRIAL"/>
    <property type="match status" value="1"/>
</dbReference>
<keyword evidence="3" id="KW-0808">Transferase</keyword>
<comment type="cofactor">
    <cofactor evidence="1">
        <name>Mg(2+)</name>
        <dbReference type="ChEBI" id="CHEBI:18420"/>
    </cofactor>
</comment>
<keyword evidence="11" id="KW-1133">Transmembrane helix</keyword>
<feature type="compositionally biased region" description="Polar residues" evidence="10">
    <location>
        <begin position="169"/>
        <end position="192"/>
    </location>
</feature>
<proteinExistence type="inferred from homology"/>
<evidence type="ECO:0000256" key="11">
    <source>
        <dbReference type="SAM" id="Phobius"/>
    </source>
</evidence>
<keyword evidence="11" id="KW-0812">Transmembrane</keyword>
<keyword evidence="4" id="KW-0548">Nucleotidyltransferase</keyword>
<dbReference type="AlphaFoldDB" id="A0A7S4CDI6"/>
<dbReference type="GO" id="GO:0005739">
    <property type="term" value="C:mitochondrion"/>
    <property type="evidence" value="ECO:0007669"/>
    <property type="project" value="TreeGrafter"/>
</dbReference>
<evidence type="ECO:0000256" key="4">
    <source>
        <dbReference type="ARBA" id="ARBA00022695"/>
    </source>
</evidence>
<evidence type="ECO:0000256" key="3">
    <source>
        <dbReference type="ARBA" id="ARBA00022679"/>
    </source>
</evidence>
<keyword evidence="5" id="KW-0479">Metal-binding</keyword>
<dbReference type="GO" id="GO:0005524">
    <property type="term" value="F:ATP binding"/>
    <property type="evidence" value="ECO:0007669"/>
    <property type="project" value="UniProtKB-KW"/>
</dbReference>
<feature type="compositionally biased region" description="Basic and acidic residues" evidence="10">
    <location>
        <begin position="369"/>
        <end position="389"/>
    </location>
</feature>
<evidence type="ECO:0000313" key="12">
    <source>
        <dbReference type="EMBL" id="CAE0794286.1"/>
    </source>
</evidence>
<evidence type="ECO:0000256" key="9">
    <source>
        <dbReference type="ARBA" id="ARBA00031547"/>
    </source>
</evidence>
<evidence type="ECO:0000256" key="8">
    <source>
        <dbReference type="ARBA" id="ARBA00022842"/>
    </source>
</evidence>
<dbReference type="EMBL" id="HBJA01016775">
    <property type="protein sequence ID" value="CAE0794286.1"/>
    <property type="molecule type" value="Transcribed_RNA"/>
</dbReference>
<dbReference type="PANTHER" id="PTHR32057:SF14">
    <property type="entry name" value="PROTEIN ADENYLYLTRANSFERASE SELO, MITOCHONDRIAL"/>
    <property type="match status" value="1"/>
</dbReference>
<dbReference type="GO" id="GO:0070733">
    <property type="term" value="F:AMPylase activity"/>
    <property type="evidence" value="ECO:0007669"/>
    <property type="project" value="TreeGrafter"/>
</dbReference>
<evidence type="ECO:0000256" key="7">
    <source>
        <dbReference type="ARBA" id="ARBA00022840"/>
    </source>
</evidence>
<evidence type="ECO:0000256" key="6">
    <source>
        <dbReference type="ARBA" id="ARBA00022741"/>
    </source>
</evidence>
<name>A0A7S4CDI6_9EUGL</name>
<evidence type="ECO:0000256" key="10">
    <source>
        <dbReference type="SAM" id="MobiDB-lite"/>
    </source>
</evidence>
<comment type="similarity">
    <text evidence="2">Belongs to the SELO family.</text>
</comment>
<evidence type="ECO:0000256" key="2">
    <source>
        <dbReference type="ARBA" id="ARBA00009747"/>
    </source>
</evidence>
<feature type="transmembrane region" description="Helical" evidence="11">
    <location>
        <begin position="128"/>
        <end position="146"/>
    </location>
</feature>
<feature type="region of interest" description="Disordered" evidence="10">
    <location>
        <begin position="369"/>
        <end position="390"/>
    </location>
</feature>
<organism evidence="12">
    <name type="scientific">Eutreptiella gymnastica</name>
    <dbReference type="NCBI Taxonomy" id="73025"/>
    <lineage>
        <taxon>Eukaryota</taxon>
        <taxon>Discoba</taxon>
        <taxon>Euglenozoa</taxon>
        <taxon>Euglenida</taxon>
        <taxon>Spirocuta</taxon>
        <taxon>Euglenophyceae</taxon>
        <taxon>Eutreptiales</taxon>
        <taxon>Eutreptiaceae</taxon>
        <taxon>Eutreptiella</taxon>
    </lineage>
</organism>
<keyword evidence="7" id="KW-0067">ATP-binding</keyword>